<evidence type="ECO:0000313" key="3">
    <source>
        <dbReference type="Proteomes" id="UP000054166"/>
    </source>
</evidence>
<evidence type="ECO:0000256" key="1">
    <source>
        <dbReference type="SAM" id="MobiDB-lite"/>
    </source>
</evidence>
<dbReference type="EMBL" id="KN833033">
    <property type="protein sequence ID" value="KIM76626.1"/>
    <property type="molecule type" value="Genomic_DNA"/>
</dbReference>
<feature type="compositionally biased region" description="Pro residues" evidence="1">
    <location>
        <begin position="209"/>
        <end position="219"/>
    </location>
</feature>
<dbReference type="Proteomes" id="UP000054166">
    <property type="component" value="Unassembled WGS sequence"/>
</dbReference>
<accession>A0A0C3FA89</accession>
<sequence>MVPMIQSLRGNLPIIINTTFASPLDIPPLKNGLGTREKYEEMWTWDREKHRHNPELYAVWTAKPYFLEEGLRNSKINYDYAFWTDAGSFRDPHSYSSWPDPQRVKEIWEEGSRESGTSVEDLLFFPMFKPPHFSMQYWSEGMGPIDNEFSEGSFFGGSARTIKWWRSIYFNYHDLYLSRRVFVGKDQTLINALFLLNPKRIISVWLGDPTPPPPSPPTAPDLSTADHSEAHSKRGLFQMTDNDTPLGACGKTWFYYQFFLASESEREGMRRRWGTGSIWGWEFRPWRWSWWTGIGEQHDGRCRLTRVVAMESLLKKVFGQGWTAPGSSLSGS</sequence>
<gene>
    <name evidence="2" type="ORF">PILCRDRAFT_826184</name>
</gene>
<dbReference type="STRING" id="765440.A0A0C3FA89"/>
<organism evidence="2 3">
    <name type="scientific">Piloderma croceum (strain F 1598)</name>
    <dbReference type="NCBI Taxonomy" id="765440"/>
    <lineage>
        <taxon>Eukaryota</taxon>
        <taxon>Fungi</taxon>
        <taxon>Dikarya</taxon>
        <taxon>Basidiomycota</taxon>
        <taxon>Agaricomycotina</taxon>
        <taxon>Agaricomycetes</taxon>
        <taxon>Agaricomycetidae</taxon>
        <taxon>Atheliales</taxon>
        <taxon>Atheliaceae</taxon>
        <taxon>Piloderma</taxon>
    </lineage>
</organism>
<name>A0A0C3FA89_PILCF</name>
<protein>
    <submittedName>
        <fullName evidence="2">Uncharacterized protein</fullName>
    </submittedName>
</protein>
<proteinExistence type="predicted"/>
<reference evidence="2 3" key="1">
    <citation type="submission" date="2014-04" db="EMBL/GenBank/DDBJ databases">
        <authorList>
            <consortium name="DOE Joint Genome Institute"/>
            <person name="Kuo A."/>
            <person name="Tarkka M."/>
            <person name="Buscot F."/>
            <person name="Kohler A."/>
            <person name="Nagy L.G."/>
            <person name="Floudas D."/>
            <person name="Copeland A."/>
            <person name="Barry K.W."/>
            <person name="Cichocki N."/>
            <person name="Veneault-Fourrey C."/>
            <person name="LaButti K."/>
            <person name="Lindquist E.A."/>
            <person name="Lipzen A."/>
            <person name="Lundell T."/>
            <person name="Morin E."/>
            <person name="Murat C."/>
            <person name="Sun H."/>
            <person name="Tunlid A."/>
            <person name="Henrissat B."/>
            <person name="Grigoriev I.V."/>
            <person name="Hibbett D.S."/>
            <person name="Martin F."/>
            <person name="Nordberg H.P."/>
            <person name="Cantor M.N."/>
            <person name="Hua S.X."/>
        </authorList>
    </citation>
    <scope>NUCLEOTIDE SEQUENCE [LARGE SCALE GENOMIC DNA]</scope>
    <source>
        <strain evidence="2 3">F 1598</strain>
    </source>
</reference>
<dbReference type="AlphaFoldDB" id="A0A0C3FA89"/>
<dbReference type="InParanoid" id="A0A0C3FA89"/>
<dbReference type="HOGENOM" id="CLU_045862_0_0_1"/>
<feature type="region of interest" description="Disordered" evidence="1">
    <location>
        <begin position="207"/>
        <end position="226"/>
    </location>
</feature>
<evidence type="ECO:0000313" key="2">
    <source>
        <dbReference type="EMBL" id="KIM76626.1"/>
    </source>
</evidence>
<keyword evidence="3" id="KW-1185">Reference proteome</keyword>
<dbReference type="OrthoDB" id="411632at2759"/>
<reference evidence="3" key="2">
    <citation type="submission" date="2015-01" db="EMBL/GenBank/DDBJ databases">
        <title>Evolutionary Origins and Diversification of the Mycorrhizal Mutualists.</title>
        <authorList>
            <consortium name="DOE Joint Genome Institute"/>
            <consortium name="Mycorrhizal Genomics Consortium"/>
            <person name="Kohler A."/>
            <person name="Kuo A."/>
            <person name="Nagy L.G."/>
            <person name="Floudas D."/>
            <person name="Copeland A."/>
            <person name="Barry K.W."/>
            <person name="Cichocki N."/>
            <person name="Veneault-Fourrey C."/>
            <person name="LaButti K."/>
            <person name="Lindquist E.A."/>
            <person name="Lipzen A."/>
            <person name="Lundell T."/>
            <person name="Morin E."/>
            <person name="Murat C."/>
            <person name="Riley R."/>
            <person name="Ohm R."/>
            <person name="Sun H."/>
            <person name="Tunlid A."/>
            <person name="Henrissat B."/>
            <person name="Grigoriev I.V."/>
            <person name="Hibbett D.S."/>
            <person name="Martin F."/>
        </authorList>
    </citation>
    <scope>NUCLEOTIDE SEQUENCE [LARGE SCALE GENOMIC DNA]</scope>
    <source>
        <strain evidence="3">F 1598</strain>
    </source>
</reference>